<proteinExistence type="predicted"/>
<organism evidence="2 3">
    <name type="scientific">Penicillium malachiteum</name>
    <dbReference type="NCBI Taxonomy" id="1324776"/>
    <lineage>
        <taxon>Eukaryota</taxon>
        <taxon>Fungi</taxon>
        <taxon>Dikarya</taxon>
        <taxon>Ascomycota</taxon>
        <taxon>Pezizomycotina</taxon>
        <taxon>Eurotiomycetes</taxon>
        <taxon>Eurotiomycetidae</taxon>
        <taxon>Eurotiales</taxon>
        <taxon>Aspergillaceae</taxon>
        <taxon>Penicillium</taxon>
    </lineage>
</organism>
<dbReference type="Gene3D" id="1.20.5.340">
    <property type="match status" value="1"/>
</dbReference>
<gene>
    <name evidence="2" type="ORF">N7493_008259</name>
</gene>
<feature type="coiled-coil region" evidence="1">
    <location>
        <begin position="43"/>
        <end position="84"/>
    </location>
</feature>
<protein>
    <submittedName>
        <fullName evidence="2">Uncharacterized protein</fullName>
    </submittedName>
</protein>
<reference evidence="2" key="1">
    <citation type="journal article" date="2023" name="IMA Fungus">
        <title>Comparative genomic study of the Penicillium genus elucidates a diverse pangenome and 15 lateral gene transfer events.</title>
        <authorList>
            <person name="Petersen C."/>
            <person name="Sorensen T."/>
            <person name="Nielsen M.R."/>
            <person name="Sondergaard T.E."/>
            <person name="Sorensen J.L."/>
            <person name="Fitzpatrick D.A."/>
            <person name="Frisvad J.C."/>
            <person name="Nielsen K.L."/>
        </authorList>
    </citation>
    <scope>NUCLEOTIDE SEQUENCE</scope>
    <source>
        <strain evidence="2">IBT 17514</strain>
    </source>
</reference>
<sequence>MSKRGSRGFRGSRAQQGNFWASGNRCRDCGQDDHIEGANACQVQDLRNRNAGLYRENQTLRRENQELKKKVDKISEEFDLMDKRASEYLKLETDAQGELARTFGRLYKAEKKIKSL</sequence>
<dbReference type="AlphaFoldDB" id="A0AAD6HGU7"/>
<reference evidence="2" key="2">
    <citation type="submission" date="2023-01" db="EMBL/GenBank/DDBJ databases">
        <authorList>
            <person name="Petersen C."/>
        </authorList>
    </citation>
    <scope>NUCLEOTIDE SEQUENCE</scope>
    <source>
        <strain evidence="2">IBT 17514</strain>
    </source>
</reference>
<keyword evidence="1" id="KW-0175">Coiled coil</keyword>
<dbReference type="Proteomes" id="UP001215712">
    <property type="component" value="Unassembled WGS sequence"/>
</dbReference>
<evidence type="ECO:0000256" key="1">
    <source>
        <dbReference type="SAM" id="Coils"/>
    </source>
</evidence>
<evidence type="ECO:0000313" key="2">
    <source>
        <dbReference type="EMBL" id="KAJ5716348.1"/>
    </source>
</evidence>
<comment type="caution">
    <text evidence="2">The sequence shown here is derived from an EMBL/GenBank/DDBJ whole genome shotgun (WGS) entry which is preliminary data.</text>
</comment>
<name>A0AAD6HGU7_9EURO</name>
<dbReference type="EMBL" id="JAQJAN010000012">
    <property type="protein sequence ID" value="KAJ5716348.1"/>
    <property type="molecule type" value="Genomic_DNA"/>
</dbReference>
<accession>A0AAD6HGU7</accession>
<evidence type="ECO:0000313" key="3">
    <source>
        <dbReference type="Proteomes" id="UP001215712"/>
    </source>
</evidence>
<keyword evidence="3" id="KW-1185">Reference proteome</keyword>